<dbReference type="AlphaFoldDB" id="A0A381V6A0"/>
<accession>A0A381V6A0</accession>
<organism evidence="1">
    <name type="scientific">marine metagenome</name>
    <dbReference type="NCBI Taxonomy" id="408172"/>
    <lineage>
        <taxon>unclassified sequences</taxon>
        <taxon>metagenomes</taxon>
        <taxon>ecological metagenomes</taxon>
    </lineage>
</organism>
<protein>
    <submittedName>
        <fullName evidence="1">Uncharacterized protein</fullName>
    </submittedName>
</protein>
<reference evidence="1" key="1">
    <citation type="submission" date="2018-05" db="EMBL/GenBank/DDBJ databases">
        <authorList>
            <person name="Lanie J.A."/>
            <person name="Ng W.-L."/>
            <person name="Kazmierczak K.M."/>
            <person name="Andrzejewski T.M."/>
            <person name="Davidsen T.M."/>
            <person name="Wayne K.J."/>
            <person name="Tettelin H."/>
            <person name="Glass J.I."/>
            <person name="Rusch D."/>
            <person name="Podicherti R."/>
            <person name="Tsui H.-C.T."/>
            <person name="Winkler M.E."/>
        </authorList>
    </citation>
    <scope>NUCLEOTIDE SEQUENCE</scope>
</reference>
<feature type="non-terminal residue" evidence="1">
    <location>
        <position position="171"/>
    </location>
</feature>
<name>A0A381V6A0_9ZZZZ</name>
<dbReference type="EMBL" id="UINC01007813">
    <property type="protein sequence ID" value="SVA35197.1"/>
    <property type="molecule type" value="Genomic_DNA"/>
</dbReference>
<dbReference type="InterPro" id="IPR029032">
    <property type="entry name" value="AhpD-like"/>
</dbReference>
<evidence type="ECO:0000313" key="1">
    <source>
        <dbReference type="EMBL" id="SVA35197.1"/>
    </source>
</evidence>
<dbReference type="SUPFAM" id="SSF69118">
    <property type="entry name" value="AhpD-like"/>
    <property type="match status" value="1"/>
</dbReference>
<sequence>MCSKPSLLLTMVFLLLSLPIPATEQLDSDSQGITVPFSWIRVVPYEASEGELRRLYDIVGGASGNIDNVVKVHSLRPHTLEGHYTLYRSVLHDPANQLPAWFLETLGVYTSLLNHGDYSVAHHALGLRRALNQDKRTDAILEALESDQPNMAFSGKELALLHYARQLTLTP</sequence>
<gene>
    <name evidence="1" type="ORF">METZ01_LOCUS88051</name>
</gene>
<dbReference type="Gene3D" id="1.20.1290.10">
    <property type="entry name" value="AhpD-like"/>
    <property type="match status" value="1"/>
</dbReference>
<proteinExistence type="predicted"/>